<keyword evidence="2" id="KW-0723">Serine/threonine-protein kinase</keyword>
<dbReference type="SUPFAM" id="SSF50729">
    <property type="entry name" value="PH domain-like"/>
    <property type="match status" value="1"/>
</dbReference>
<keyword evidence="3 8" id="KW-0547">Nucleotide-binding</keyword>
<dbReference type="OrthoDB" id="266718at2759"/>
<evidence type="ECO:0000256" key="7">
    <source>
        <dbReference type="ARBA" id="ARBA00048679"/>
    </source>
</evidence>
<dbReference type="InterPro" id="IPR008271">
    <property type="entry name" value="Ser/Thr_kinase_AS"/>
</dbReference>
<feature type="domain" description="PH" evidence="10">
    <location>
        <begin position="453"/>
        <end position="567"/>
    </location>
</feature>
<dbReference type="InterPro" id="IPR011009">
    <property type="entry name" value="Kinase-like_dom_sf"/>
</dbReference>
<dbReference type="FunFam" id="1.10.510.10:FF:000571">
    <property type="entry name" value="Maternal embryonic leucine zipper kinase"/>
    <property type="match status" value="1"/>
</dbReference>
<protein>
    <recommendedName>
        <fullName evidence="1">non-specific serine/threonine protein kinase</fullName>
        <ecNumber evidence="1">2.7.11.1</ecNumber>
    </recommendedName>
</protein>
<dbReference type="EMBL" id="MDYQ01000027">
    <property type="protein sequence ID" value="PRP86741.1"/>
    <property type="molecule type" value="Genomic_DNA"/>
</dbReference>
<dbReference type="Proteomes" id="UP000241769">
    <property type="component" value="Unassembled WGS sequence"/>
</dbReference>
<dbReference type="STRING" id="1890364.A0A2P6NS15"/>
<keyword evidence="4 12" id="KW-0808">Transferase</keyword>
<dbReference type="InterPro" id="IPR001849">
    <property type="entry name" value="PH_domain"/>
</dbReference>
<dbReference type="PROSITE" id="PS50003">
    <property type="entry name" value="PH_DOMAIN"/>
    <property type="match status" value="1"/>
</dbReference>
<keyword evidence="4 12" id="KW-0418">Kinase</keyword>
<dbReference type="GO" id="GO:0005524">
    <property type="term" value="F:ATP binding"/>
    <property type="evidence" value="ECO:0007669"/>
    <property type="project" value="UniProtKB-UniRule"/>
</dbReference>
<feature type="domain" description="Protein kinase" evidence="11">
    <location>
        <begin position="71"/>
        <end position="351"/>
    </location>
</feature>
<dbReference type="Pfam" id="PF00069">
    <property type="entry name" value="Pkinase"/>
    <property type="match status" value="1"/>
</dbReference>
<reference evidence="12 13" key="1">
    <citation type="journal article" date="2018" name="Genome Biol. Evol.">
        <title>Multiple Roots of Fruiting Body Formation in Amoebozoa.</title>
        <authorList>
            <person name="Hillmann F."/>
            <person name="Forbes G."/>
            <person name="Novohradska S."/>
            <person name="Ferling I."/>
            <person name="Riege K."/>
            <person name="Groth M."/>
            <person name="Westermann M."/>
            <person name="Marz M."/>
            <person name="Spaller T."/>
            <person name="Winckler T."/>
            <person name="Schaap P."/>
            <person name="Glockner G."/>
        </authorList>
    </citation>
    <scope>NUCLEOTIDE SEQUENCE [LARGE SCALE GENOMIC DNA]</scope>
    <source>
        <strain evidence="12 13">Jena</strain>
    </source>
</reference>
<name>A0A2P6NS15_9EUKA</name>
<feature type="compositionally biased region" description="Basic and acidic residues" evidence="9">
    <location>
        <begin position="597"/>
        <end position="615"/>
    </location>
</feature>
<evidence type="ECO:0000259" key="11">
    <source>
        <dbReference type="PROSITE" id="PS50011"/>
    </source>
</evidence>
<dbReference type="InterPro" id="IPR011993">
    <property type="entry name" value="PH-like_dom_sf"/>
</dbReference>
<feature type="binding site" evidence="8">
    <location>
        <position position="100"/>
    </location>
    <ligand>
        <name>ATP</name>
        <dbReference type="ChEBI" id="CHEBI:30616"/>
    </ligand>
</feature>
<dbReference type="Gene3D" id="1.10.510.10">
    <property type="entry name" value="Transferase(Phosphotransferase) domain 1"/>
    <property type="match status" value="1"/>
</dbReference>
<dbReference type="SMART" id="SM00220">
    <property type="entry name" value="S_TKc"/>
    <property type="match status" value="1"/>
</dbReference>
<gene>
    <name evidence="12" type="ORF">PROFUN_02890</name>
</gene>
<keyword evidence="5 8" id="KW-0067">ATP-binding</keyword>
<dbReference type="InterPro" id="IPR017441">
    <property type="entry name" value="Protein_kinase_ATP_BS"/>
</dbReference>
<evidence type="ECO:0000256" key="2">
    <source>
        <dbReference type="ARBA" id="ARBA00022527"/>
    </source>
</evidence>
<dbReference type="InterPro" id="IPR000719">
    <property type="entry name" value="Prot_kinase_dom"/>
</dbReference>
<sequence length="907" mass="103988">MSMRETLKRTQSGRRSSQRLSSALFTPVMKNNLLTVLDQKLQETIIDEKTLAIDLDRELPLVEDADVDAIYTFKDQLGEGATSVVFLAVDKRTNEEVAIKIMQSDKLKLNRSLLREIKVMRELNHVNIIGVGHLIQTLKLILSQLKNVMRTQKELFVVMELAEGEPLFEHLCDKKTYSEQDAKTLVKEVLVALAYMHAKGIAHRDIKPENVLCHETSNGVYTVKLVDFGFATSEAEGMATPLGTLGYKAPELVKKEVHSMTVDCWSLGVMTYIFCQDHRDDTDFLFNTPFWYFFNKETPDLENAILSGQHDFPEEFWKNISDEAKSFVDALLQIDVSKRMDAKTALLHPWIVGKSPTEPLRMSNSNASVVDLLRATSYATLARKTVDLQGLLTSETNNEEVSWRRSQLLRRPTKKTTPIERHKAIRGDLDIEKIEKEVVEAEQSTQGPKINDPIIRTGYAEIKVLNTFTKRWFILHEGVLCYYRTEKDDPREYFGVIHLLDTKVYLINKDQIQITHTKKQQIFYGLSAESKGSLPANILHHRDSSAILRVPQAETLMWIADIQKAIDSAKNSTLFSDTIEPKLLRASSPGAKMSISPRRESSSKNKFEREEEKEKRKSIMVTAGLRRSFSSYNTDILKREYMEIWTNGTWKLSKMYLSPDRLVTVRKPHKGIEKNNRNVDIPLSDILSIKTEFATDPSWMAKGWKFGEGETMWGFMVTEKKVAHYFRSHDRMALSRWVLLLENRTAAHVHHKGPMDADDKAASLGYLYCDGMKGGMITSSKNDDIWIFNPKERSVTLSGNKKWHLAWNGRQLIPSINAPINFGTGLWDGETLEWKESSDRNSRVLEKYRWYRDAEEHYFAPLGSEGSSAYYWRDNTFYQDKRIMWQVLGDVPPALVLCLQLATDTKT</sequence>
<dbReference type="GO" id="GO:0004674">
    <property type="term" value="F:protein serine/threonine kinase activity"/>
    <property type="evidence" value="ECO:0007669"/>
    <property type="project" value="UniProtKB-KW"/>
</dbReference>
<dbReference type="AlphaFoldDB" id="A0A2P6NS15"/>
<comment type="catalytic activity">
    <reaction evidence="6">
        <text>L-threonyl-[protein] + ATP = O-phospho-L-threonyl-[protein] + ADP + H(+)</text>
        <dbReference type="Rhea" id="RHEA:46608"/>
        <dbReference type="Rhea" id="RHEA-COMP:11060"/>
        <dbReference type="Rhea" id="RHEA-COMP:11605"/>
        <dbReference type="ChEBI" id="CHEBI:15378"/>
        <dbReference type="ChEBI" id="CHEBI:30013"/>
        <dbReference type="ChEBI" id="CHEBI:30616"/>
        <dbReference type="ChEBI" id="CHEBI:61977"/>
        <dbReference type="ChEBI" id="CHEBI:456216"/>
        <dbReference type="EC" id="2.7.11.1"/>
    </reaction>
</comment>
<evidence type="ECO:0000256" key="1">
    <source>
        <dbReference type="ARBA" id="ARBA00012513"/>
    </source>
</evidence>
<comment type="catalytic activity">
    <reaction evidence="7">
        <text>L-seryl-[protein] + ATP = O-phospho-L-seryl-[protein] + ADP + H(+)</text>
        <dbReference type="Rhea" id="RHEA:17989"/>
        <dbReference type="Rhea" id="RHEA-COMP:9863"/>
        <dbReference type="Rhea" id="RHEA-COMP:11604"/>
        <dbReference type="ChEBI" id="CHEBI:15378"/>
        <dbReference type="ChEBI" id="CHEBI:29999"/>
        <dbReference type="ChEBI" id="CHEBI:30616"/>
        <dbReference type="ChEBI" id="CHEBI:83421"/>
        <dbReference type="ChEBI" id="CHEBI:456216"/>
        <dbReference type="EC" id="2.7.11.1"/>
    </reaction>
</comment>
<organism evidence="12 13">
    <name type="scientific">Planoprotostelium fungivorum</name>
    <dbReference type="NCBI Taxonomy" id="1890364"/>
    <lineage>
        <taxon>Eukaryota</taxon>
        <taxon>Amoebozoa</taxon>
        <taxon>Evosea</taxon>
        <taxon>Variosea</taxon>
        <taxon>Cavosteliida</taxon>
        <taxon>Cavosteliaceae</taxon>
        <taxon>Planoprotostelium</taxon>
    </lineage>
</organism>
<feature type="region of interest" description="Disordered" evidence="9">
    <location>
        <begin position="587"/>
        <end position="615"/>
    </location>
</feature>
<dbReference type="PROSITE" id="PS00107">
    <property type="entry name" value="PROTEIN_KINASE_ATP"/>
    <property type="match status" value="1"/>
</dbReference>
<evidence type="ECO:0000256" key="4">
    <source>
        <dbReference type="ARBA" id="ARBA00022777"/>
    </source>
</evidence>
<keyword evidence="13" id="KW-1185">Reference proteome</keyword>
<dbReference type="SUPFAM" id="SSF56112">
    <property type="entry name" value="Protein kinase-like (PK-like)"/>
    <property type="match status" value="1"/>
</dbReference>
<dbReference type="CDD" id="cd05117">
    <property type="entry name" value="STKc_CAMK"/>
    <property type="match status" value="1"/>
</dbReference>
<evidence type="ECO:0000256" key="8">
    <source>
        <dbReference type="PROSITE-ProRule" id="PRU10141"/>
    </source>
</evidence>
<dbReference type="EC" id="2.7.11.1" evidence="1"/>
<dbReference type="SMART" id="SM00233">
    <property type="entry name" value="PH"/>
    <property type="match status" value="2"/>
</dbReference>
<evidence type="ECO:0000259" key="10">
    <source>
        <dbReference type="PROSITE" id="PS50003"/>
    </source>
</evidence>
<proteinExistence type="predicted"/>
<evidence type="ECO:0000313" key="13">
    <source>
        <dbReference type="Proteomes" id="UP000241769"/>
    </source>
</evidence>
<dbReference type="InParanoid" id="A0A2P6NS15"/>
<evidence type="ECO:0000256" key="5">
    <source>
        <dbReference type="ARBA" id="ARBA00022840"/>
    </source>
</evidence>
<evidence type="ECO:0000256" key="3">
    <source>
        <dbReference type="ARBA" id="ARBA00022741"/>
    </source>
</evidence>
<evidence type="ECO:0000256" key="6">
    <source>
        <dbReference type="ARBA" id="ARBA00047899"/>
    </source>
</evidence>
<dbReference type="PROSITE" id="PS50011">
    <property type="entry name" value="PROTEIN_KINASE_DOM"/>
    <property type="match status" value="1"/>
</dbReference>
<comment type="caution">
    <text evidence="12">The sequence shown here is derived from an EMBL/GenBank/DDBJ whole genome shotgun (WGS) entry which is preliminary data.</text>
</comment>
<evidence type="ECO:0000313" key="12">
    <source>
        <dbReference type="EMBL" id="PRP86741.1"/>
    </source>
</evidence>
<dbReference type="PANTHER" id="PTHR24347">
    <property type="entry name" value="SERINE/THREONINE-PROTEIN KINASE"/>
    <property type="match status" value="1"/>
</dbReference>
<accession>A0A2P6NS15</accession>
<evidence type="ECO:0000256" key="9">
    <source>
        <dbReference type="SAM" id="MobiDB-lite"/>
    </source>
</evidence>
<dbReference type="Gene3D" id="2.30.29.30">
    <property type="entry name" value="Pleckstrin-homology domain (PH domain)/Phosphotyrosine-binding domain (PTB)"/>
    <property type="match status" value="1"/>
</dbReference>
<dbReference type="PROSITE" id="PS00108">
    <property type="entry name" value="PROTEIN_KINASE_ST"/>
    <property type="match status" value="1"/>
</dbReference>